<feature type="compositionally biased region" description="Acidic residues" evidence="9">
    <location>
        <begin position="983"/>
        <end position="994"/>
    </location>
</feature>
<protein>
    <recommendedName>
        <fullName evidence="14">SET domain-containing protein</fullName>
    </recommendedName>
</protein>
<dbReference type="GO" id="GO:0003682">
    <property type="term" value="F:chromatin binding"/>
    <property type="evidence" value="ECO:0007669"/>
    <property type="project" value="TreeGrafter"/>
</dbReference>
<feature type="domain" description="SET" evidence="10">
    <location>
        <begin position="765"/>
        <end position="883"/>
    </location>
</feature>
<evidence type="ECO:0000313" key="12">
    <source>
        <dbReference type="EMBL" id="EXJ65204.1"/>
    </source>
</evidence>
<dbReference type="PANTHER" id="PTHR45747:SF4">
    <property type="entry name" value="HISTONE-LYSINE N-METHYLTRANSFERASE E(Z)"/>
    <property type="match status" value="1"/>
</dbReference>
<dbReference type="Gene3D" id="2.170.270.10">
    <property type="entry name" value="SET domain"/>
    <property type="match status" value="1"/>
</dbReference>
<dbReference type="OrthoDB" id="6141102at2759"/>
<organism evidence="12 13">
    <name type="scientific">Cladophialophora yegresii CBS 114405</name>
    <dbReference type="NCBI Taxonomy" id="1182544"/>
    <lineage>
        <taxon>Eukaryota</taxon>
        <taxon>Fungi</taxon>
        <taxon>Dikarya</taxon>
        <taxon>Ascomycota</taxon>
        <taxon>Pezizomycotina</taxon>
        <taxon>Eurotiomycetes</taxon>
        <taxon>Chaetothyriomycetidae</taxon>
        <taxon>Chaetothyriales</taxon>
        <taxon>Herpotrichiellaceae</taxon>
        <taxon>Cladophialophora</taxon>
    </lineage>
</organism>
<dbReference type="GO" id="GO:0032259">
    <property type="term" value="P:methylation"/>
    <property type="evidence" value="ECO:0007669"/>
    <property type="project" value="UniProtKB-KW"/>
</dbReference>
<evidence type="ECO:0000259" key="10">
    <source>
        <dbReference type="PROSITE" id="PS50280"/>
    </source>
</evidence>
<dbReference type="PROSITE" id="PS51633">
    <property type="entry name" value="CXC"/>
    <property type="match status" value="1"/>
</dbReference>
<comment type="caution">
    <text evidence="12">The sequence shown here is derived from an EMBL/GenBank/DDBJ whole genome shotgun (WGS) entry which is preliminary data.</text>
</comment>
<feature type="compositionally biased region" description="Polar residues" evidence="9">
    <location>
        <begin position="1069"/>
        <end position="1086"/>
    </location>
</feature>
<dbReference type="AlphaFoldDB" id="W9X3Z0"/>
<dbReference type="Pfam" id="PF18264">
    <property type="entry name" value="preSET_CXC"/>
    <property type="match status" value="1"/>
</dbReference>
<keyword evidence="7" id="KW-0539">Nucleus</keyword>
<feature type="domain" description="CXC" evidence="11">
    <location>
        <begin position="639"/>
        <end position="750"/>
    </location>
</feature>
<evidence type="ECO:0000256" key="4">
    <source>
        <dbReference type="ARBA" id="ARBA00023015"/>
    </source>
</evidence>
<feature type="compositionally biased region" description="Acidic residues" evidence="9">
    <location>
        <begin position="965"/>
        <end position="975"/>
    </location>
</feature>
<feature type="region of interest" description="Disordered" evidence="9">
    <location>
        <begin position="916"/>
        <end position="1125"/>
    </location>
</feature>
<keyword evidence="6" id="KW-0804">Transcription</keyword>
<dbReference type="Gene3D" id="4.10.240.10">
    <property type="entry name" value="Zn(2)-C6 fungal-type DNA-binding domain"/>
    <property type="match status" value="1"/>
</dbReference>
<evidence type="ECO:0000256" key="7">
    <source>
        <dbReference type="ARBA" id="ARBA00023242"/>
    </source>
</evidence>
<sequence>MCNNCVHDELPCDGVAPVCTICAQRGVACSYKTETTPIGRTKLVVLKIPGLPKSQEVEAAEKAVPRHVPTSNHSSETQLDGGERSSTGSPDAIPTRNANITLRTPHRLPTDSENRADITVTGQVPESPGSESSVSGDYQYVYQRSVSSETSELGEPLEIDLTLEAVTSLMEGLHKEIRAWHEMSTQADLRQATTDARNSHGPKLDRTLQDPFKAITEQRRSAGNVSQQKPQGKKMSVIRAPLGSFPTAAVLLPKYQAIGRVSSSILAPNRKTAKHWAYSAEDENDPDSDKKYDDFEKHYIIDFESLKAQQKCQELVWRWKPWMEETLARLRIRNTDILYFSTYFPFERGSHDSRQEWGSCSTCDLVDVESRRNHLGKRSFDALPRPDDRTLVLTAMVARALDNVAKISLRHIAVGGLLQPYYPDDQDATFQQSNLCLICFRHHCPDHGSYEDPEGDVTPGEGQSFINDSEQNSNIRRYVTLPDRGRRDEDKRHVCGVFCVEPSLNLRRILGRQIDGTVSGDSRLPKEQVRHILADGHLCCPSCFWDVNNRRDIKASEVKFQPFLSASQKLLVEKLMPFYLNNRRGPCLISRVIKDVDCLMVFNHMIFAIFDTPHADLVSDNTFDGVTNIRDSGTMEKKGKPLPLSETAKTADLVKRAPFQPCHHAGPCLNNPACTCAGSRVHCEQFCGCDQSCRRRFRGCICKAGGAKVCFEDNRCDCWTYNRECDPHLCGKCGVIDVLDSSNKYRDEIRMGRCRNNRIQLGLPAPTTRAPSQVQGYGLYSRAEISMGDFVGEYTGEIISRSEADRRGTIYQLINQEYLFNLNRDQEIDASKHGNKMRFMNNSQKEENINVVAKSFLCHGLTRIGLFAKRDIRPGAELLWQYGYSAERVKFFWEPGEKPVTARALIPFSNERVARNAGKNKPAAETLQKAQDKSTQSPTVHRSQKRKRQLSESPEQEPGGSVADSSEELDVESSADEPLQVPEVDDSADSDYVETNDRVFPGAGIDDDEEESDEEARTDAVRDPSGRTTGSKRGTPRGGRGNTANGTESPRSQRQHPADTGTPPHDDAQSNNSQTHANPPMSSTTYESDHRRRALRPNDKRLGGRSQQRAWETRKRNGVVHGAKP</sequence>
<dbReference type="SUPFAM" id="SSF82199">
    <property type="entry name" value="SET domain"/>
    <property type="match status" value="1"/>
</dbReference>
<dbReference type="GeneID" id="19176156"/>
<name>W9X3Z0_9EURO</name>
<gene>
    <name evidence="12" type="ORF">A1O7_01544</name>
</gene>
<dbReference type="InterPro" id="IPR041355">
    <property type="entry name" value="Pre-SET_CXC"/>
</dbReference>
<evidence type="ECO:0000259" key="11">
    <source>
        <dbReference type="PROSITE" id="PS51633"/>
    </source>
</evidence>
<dbReference type="GO" id="GO:0031507">
    <property type="term" value="P:heterochromatin formation"/>
    <property type="evidence" value="ECO:0007669"/>
    <property type="project" value="TreeGrafter"/>
</dbReference>
<evidence type="ECO:0008006" key="14">
    <source>
        <dbReference type="Google" id="ProtNLM"/>
    </source>
</evidence>
<evidence type="ECO:0000256" key="8">
    <source>
        <dbReference type="ARBA" id="ARBA00048568"/>
    </source>
</evidence>
<keyword evidence="2" id="KW-0808">Transferase</keyword>
<evidence type="ECO:0000313" key="13">
    <source>
        <dbReference type="Proteomes" id="UP000019473"/>
    </source>
</evidence>
<dbReference type="RefSeq" id="XP_007753771.1">
    <property type="nucleotide sequence ID" value="XM_007755581.1"/>
</dbReference>
<keyword evidence="5" id="KW-0238">DNA-binding</keyword>
<dbReference type="GO" id="GO:0005634">
    <property type="term" value="C:nucleus"/>
    <property type="evidence" value="ECO:0007669"/>
    <property type="project" value="TreeGrafter"/>
</dbReference>
<dbReference type="GO" id="GO:0008270">
    <property type="term" value="F:zinc ion binding"/>
    <property type="evidence" value="ECO:0007669"/>
    <property type="project" value="InterPro"/>
</dbReference>
<evidence type="ECO:0000256" key="9">
    <source>
        <dbReference type="SAM" id="MobiDB-lite"/>
    </source>
</evidence>
<evidence type="ECO:0000256" key="6">
    <source>
        <dbReference type="ARBA" id="ARBA00023163"/>
    </source>
</evidence>
<proteinExistence type="predicted"/>
<dbReference type="InterPro" id="IPR046341">
    <property type="entry name" value="SET_dom_sf"/>
</dbReference>
<feature type="compositionally biased region" description="Low complexity" evidence="9">
    <location>
        <begin position="124"/>
        <end position="136"/>
    </location>
</feature>
<dbReference type="VEuPathDB" id="FungiDB:A1O7_01544"/>
<comment type="catalytic activity">
    <reaction evidence="8">
        <text>L-lysyl(27)-[histone H3] + 3 S-adenosyl-L-methionine = N(6),N(6),N(6)-trimethyl-L-lysyl(27)-[histone H3] + 3 S-adenosyl-L-homocysteine + 3 H(+)</text>
        <dbReference type="Rhea" id="RHEA:60292"/>
        <dbReference type="Rhea" id="RHEA-COMP:15535"/>
        <dbReference type="Rhea" id="RHEA-COMP:15548"/>
        <dbReference type="ChEBI" id="CHEBI:15378"/>
        <dbReference type="ChEBI" id="CHEBI:29969"/>
        <dbReference type="ChEBI" id="CHEBI:57856"/>
        <dbReference type="ChEBI" id="CHEBI:59789"/>
        <dbReference type="ChEBI" id="CHEBI:61961"/>
        <dbReference type="EC" id="2.1.1.356"/>
    </reaction>
</comment>
<dbReference type="InterPro" id="IPR001214">
    <property type="entry name" value="SET_dom"/>
</dbReference>
<feature type="region of interest" description="Disordered" evidence="9">
    <location>
        <begin position="188"/>
        <end position="209"/>
    </location>
</feature>
<dbReference type="STRING" id="1182544.W9X3Z0"/>
<dbReference type="InterPro" id="IPR026489">
    <property type="entry name" value="CXC_dom"/>
</dbReference>
<reference evidence="12 13" key="1">
    <citation type="submission" date="2013-03" db="EMBL/GenBank/DDBJ databases">
        <title>The Genome Sequence of Cladophialophora yegresii CBS 114405.</title>
        <authorList>
            <consortium name="The Broad Institute Genomics Platform"/>
            <person name="Cuomo C."/>
            <person name="de Hoog S."/>
            <person name="Gorbushina A."/>
            <person name="Walker B."/>
            <person name="Young S.K."/>
            <person name="Zeng Q."/>
            <person name="Gargeya S."/>
            <person name="Fitzgerald M."/>
            <person name="Haas B."/>
            <person name="Abouelleil A."/>
            <person name="Allen A.W."/>
            <person name="Alvarado L."/>
            <person name="Arachchi H.M."/>
            <person name="Berlin A.M."/>
            <person name="Chapman S.B."/>
            <person name="Gainer-Dewar J."/>
            <person name="Goldberg J."/>
            <person name="Griggs A."/>
            <person name="Gujja S."/>
            <person name="Hansen M."/>
            <person name="Howarth C."/>
            <person name="Imamovic A."/>
            <person name="Ireland A."/>
            <person name="Larimer J."/>
            <person name="McCowan C."/>
            <person name="Murphy C."/>
            <person name="Pearson M."/>
            <person name="Poon T.W."/>
            <person name="Priest M."/>
            <person name="Roberts A."/>
            <person name="Saif S."/>
            <person name="Shea T."/>
            <person name="Sisk P."/>
            <person name="Sykes S."/>
            <person name="Wortman J."/>
            <person name="Nusbaum C."/>
            <person name="Birren B."/>
        </authorList>
    </citation>
    <scope>NUCLEOTIDE SEQUENCE [LARGE SCALE GENOMIC DNA]</scope>
    <source>
        <strain evidence="12 13">CBS 114405</strain>
    </source>
</reference>
<feature type="compositionally biased region" description="Acidic residues" evidence="9">
    <location>
        <begin position="1005"/>
        <end position="1014"/>
    </location>
</feature>
<feature type="compositionally biased region" description="Basic and acidic residues" evidence="9">
    <location>
        <begin position="1015"/>
        <end position="1025"/>
    </location>
</feature>
<keyword evidence="4" id="KW-0805">Transcription regulation</keyword>
<dbReference type="PANTHER" id="PTHR45747">
    <property type="entry name" value="HISTONE-LYSINE N-METHYLTRANSFERASE E(Z)"/>
    <property type="match status" value="1"/>
</dbReference>
<feature type="region of interest" description="Disordered" evidence="9">
    <location>
        <begin position="57"/>
        <end position="136"/>
    </location>
</feature>
<dbReference type="SMART" id="SM00317">
    <property type="entry name" value="SET"/>
    <property type="match status" value="1"/>
</dbReference>
<dbReference type="GO" id="GO:0003677">
    <property type="term" value="F:DNA binding"/>
    <property type="evidence" value="ECO:0007669"/>
    <property type="project" value="UniProtKB-KW"/>
</dbReference>
<dbReference type="eggNOG" id="KOG1079">
    <property type="taxonomic scope" value="Eukaryota"/>
</dbReference>
<keyword evidence="13" id="KW-1185">Reference proteome</keyword>
<evidence type="ECO:0000256" key="2">
    <source>
        <dbReference type="ARBA" id="ARBA00022679"/>
    </source>
</evidence>
<evidence type="ECO:0000256" key="1">
    <source>
        <dbReference type="ARBA" id="ARBA00022603"/>
    </source>
</evidence>
<dbReference type="Proteomes" id="UP000019473">
    <property type="component" value="Unassembled WGS sequence"/>
</dbReference>
<keyword evidence="3" id="KW-0949">S-adenosyl-L-methionine</keyword>
<dbReference type="GO" id="GO:0000981">
    <property type="term" value="F:DNA-binding transcription factor activity, RNA polymerase II-specific"/>
    <property type="evidence" value="ECO:0007669"/>
    <property type="project" value="InterPro"/>
</dbReference>
<evidence type="ECO:0000256" key="3">
    <source>
        <dbReference type="ARBA" id="ARBA00022691"/>
    </source>
</evidence>
<dbReference type="EMBL" id="AMGW01000001">
    <property type="protein sequence ID" value="EXJ65204.1"/>
    <property type="molecule type" value="Genomic_DNA"/>
</dbReference>
<dbReference type="HOGENOM" id="CLU_003620_1_0_1"/>
<dbReference type="InterPro" id="IPR045318">
    <property type="entry name" value="EZH1/2-like"/>
</dbReference>
<evidence type="ECO:0000256" key="5">
    <source>
        <dbReference type="ARBA" id="ARBA00023125"/>
    </source>
</evidence>
<feature type="compositionally biased region" description="Polar residues" evidence="9">
    <location>
        <begin position="69"/>
        <end position="89"/>
    </location>
</feature>
<dbReference type="GO" id="GO:0140951">
    <property type="term" value="F:histone H3K27 trimethyltransferase activity"/>
    <property type="evidence" value="ECO:0007669"/>
    <property type="project" value="UniProtKB-EC"/>
</dbReference>
<dbReference type="Pfam" id="PF00856">
    <property type="entry name" value="SET"/>
    <property type="match status" value="1"/>
</dbReference>
<keyword evidence="1" id="KW-0489">Methyltransferase</keyword>
<feature type="compositionally biased region" description="Polar residues" evidence="9">
    <location>
        <begin position="1042"/>
        <end position="1052"/>
    </location>
</feature>
<dbReference type="InterPro" id="IPR036864">
    <property type="entry name" value="Zn2-C6_fun-type_DNA-bd_sf"/>
</dbReference>
<accession>W9X3Z0</accession>
<dbReference type="PROSITE" id="PS50280">
    <property type="entry name" value="SET"/>
    <property type="match status" value="1"/>
</dbReference>